<gene>
    <name evidence="3" type="ORF">AVDCRST_MAG23-187</name>
</gene>
<reference evidence="3" key="1">
    <citation type="submission" date="2020-02" db="EMBL/GenBank/DDBJ databases">
        <authorList>
            <person name="Meier V. D."/>
        </authorList>
    </citation>
    <scope>NUCLEOTIDE SEQUENCE</scope>
    <source>
        <strain evidence="3">AVDCRST_MAG23</strain>
    </source>
</reference>
<feature type="chain" id="PRO_5026682533" evidence="1">
    <location>
        <begin position="31"/>
        <end position="218"/>
    </location>
</feature>
<dbReference type="Gene3D" id="3.40.50.1110">
    <property type="entry name" value="SGNH hydrolase"/>
    <property type="match status" value="1"/>
</dbReference>
<dbReference type="PROSITE" id="PS01098">
    <property type="entry name" value="LIPASE_GDSL_SER"/>
    <property type="match status" value="1"/>
</dbReference>
<dbReference type="InterPro" id="IPR051532">
    <property type="entry name" value="Ester_Hydrolysis_Enzymes"/>
</dbReference>
<dbReference type="PANTHER" id="PTHR30383">
    <property type="entry name" value="THIOESTERASE 1/PROTEASE 1/LYSOPHOSPHOLIPASE L1"/>
    <property type="match status" value="1"/>
</dbReference>
<dbReference type="SUPFAM" id="SSF52266">
    <property type="entry name" value="SGNH hydrolase"/>
    <property type="match status" value="1"/>
</dbReference>
<protein>
    <submittedName>
        <fullName evidence="3">Arylesterase</fullName>
        <ecNumber evidence="3">3.1.1.2</ecNumber>
    </submittedName>
</protein>
<evidence type="ECO:0000259" key="2">
    <source>
        <dbReference type="Pfam" id="PF13472"/>
    </source>
</evidence>
<dbReference type="Pfam" id="PF13472">
    <property type="entry name" value="Lipase_GDSL_2"/>
    <property type="match status" value="1"/>
</dbReference>
<dbReference type="InterPro" id="IPR013830">
    <property type="entry name" value="SGNH_hydro"/>
</dbReference>
<keyword evidence="3" id="KW-0378">Hydrolase</keyword>
<dbReference type="EMBL" id="CADCWD010000010">
    <property type="protein sequence ID" value="CAA9520835.1"/>
    <property type="molecule type" value="Genomic_DNA"/>
</dbReference>
<dbReference type="GO" id="GO:0004064">
    <property type="term" value="F:arylesterase activity"/>
    <property type="evidence" value="ECO:0007669"/>
    <property type="project" value="UniProtKB-EC"/>
</dbReference>
<organism evidence="3">
    <name type="scientific">uncultured Sphingosinicella sp</name>
    <dbReference type="NCBI Taxonomy" id="478748"/>
    <lineage>
        <taxon>Bacteria</taxon>
        <taxon>Pseudomonadati</taxon>
        <taxon>Pseudomonadota</taxon>
        <taxon>Alphaproteobacteria</taxon>
        <taxon>Sphingomonadales</taxon>
        <taxon>Sphingosinicellaceae</taxon>
        <taxon>Sphingosinicella</taxon>
        <taxon>environmental samples</taxon>
    </lineage>
</organism>
<feature type="domain" description="SGNH hydrolase-type esterase" evidence="2">
    <location>
        <begin position="37"/>
        <end position="198"/>
    </location>
</feature>
<dbReference type="EC" id="3.1.1.2" evidence="3"/>
<proteinExistence type="predicted"/>
<sequence>MSLRVAYGVRRLFVYLGLLMSLGMAAPAAAQEVHVLAFGDSLTAGYGLPQGQGFAPQLEDTLRRNGIPARVTNAGVSGNTVGQARARLGWTLDGLKRKPDLAIVALGGNDMLRGLPTRQTRADMDAILAELKRREIPVLVAGMLAAPNLGPQYGAEFNSIFPDVARRYGASLYPFFLANVAGVRGLNLPDGVHPNFQGIKQMVTGILPNVMTALGREG</sequence>
<dbReference type="GO" id="GO:0004622">
    <property type="term" value="F:phosphatidylcholine lysophospholipase activity"/>
    <property type="evidence" value="ECO:0007669"/>
    <property type="project" value="TreeGrafter"/>
</dbReference>
<dbReference type="PANTHER" id="PTHR30383:SF24">
    <property type="entry name" value="THIOESTERASE 1_PROTEASE 1_LYSOPHOSPHOLIPASE L1"/>
    <property type="match status" value="1"/>
</dbReference>
<dbReference type="CDD" id="cd01822">
    <property type="entry name" value="Lysophospholipase_L1_like"/>
    <property type="match status" value="1"/>
</dbReference>
<dbReference type="InterPro" id="IPR036514">
    <property type="entry name" value="SGNH_hydro_sf"/>
</dbReference>
<dbReference type="GO" id="GO:0006629">
    <property type="term" value="P:lipid metabolic process"/>
    <property type="evidence" value="ECO:0007669"/>
    <property type="project" value="InterPro"/>
</dbReference>
<dbReference type="AlphaFoldDB" id="A0A6J4TDW4"/>
<keyword evidence="1" id="KW-0732">Signal</keyword>
<evidence type="ECO:0000313" key="3">
    <source>
        <dbReference type="EMBL" id="CAA9520835.1"/>
    </source>
</evidence>
<accession>A0A6J4TDW4</accession>
<evidence type="ECO:0000256" key="1">
    <source>
        <dbReference type="SAM" id="SignalP"/>
    </source>
</evidence>
<dbReference type="InterPro" id="IPR008265">
    <property type="entry name" value="Lipase_GDSL_AS"/>
</dbReference>
<feature type="signal peptide" evidence="1">
    <location>
        <begin position="1"/>
        <end position="30"/>
    </location>
</feature>
<name>A0A6J4TDW4_9SPHN</name>